<dbReference type="Proteomes" id="UP001501303">
    <property type="component" value="Unassembled WGS sequence"/>
</dbReference>
<dbReference type="Pfam" id="PF08448">
    <property type="entry name" value="PAS_4"/>
    <property type="match status" value="1"/>
</dbReference>
<dbReference type="PANTHER" id="PTHR43156">
    <property type="entry name" value="STAGE II SPORULATION PROTEIN E-RELATED"/>
    <property type="match status" value="1"/>
</dbReference>
<dbReference type="EMBL" id="BAAAMJ010000015">
    <property type="protein sequence ID" value="GAA1908301.1"/>
    <property type="molecule type" value="Genomic_DNA"/>
</dbReference>
<organism evidence="3 4">
    <name type="scientific">Streptomyces sodiiphilus</name>
    <dbReference type="NCBI Taxonomy" id="226217"/>
    <lineage>
        <taxon>Bacteria</taxon>
        <taxon>Bacillati</taxon>
        <taxon>Actinomycetota</taxon>
        <taxon>Actinomycetes</taxon>
        <taxon>Kitasatosporales</taxon>
        <taxon>Streptomycetaceae</taxon>
        <taxon>Streptomyces</taxon>
    </lineage>
</organism>
<dbReference type="SMART" id="SM00331">
    <property type="entry name" value="PP2C_SIG"/>
    <property type="match status" value="1"/>
</dbReference>
<dbReference type="SUPFAM" id="SSF81606">
    <property type="entry name" value="PP2C-like"/>
    <property type="match status" value="1"/>
</dbReference>
<accession>A0ABN2NZU4</accession>
<keyword evidence="1" id="KW-0378">Hydrolase</keyword>
<dbReference type="InterPro" id="IPR013656">
    <property type="entry name" value="PAS_4"/>
</dbReference>
<evidence type="ECO:0000256" key="1">
    <source>
        <dbReference type="ARBA" id="ARBA00022801"/>
    </source>
</evidence>
<name>A0ABN2NZU4_9ACTN</name>
<dbReference type="PANTHER" id="PTHR43156:SF2">
    <property type="entry name" value="STAGE II SPORULATION PROTEIN E"/>
    <property type="match status" value="1"/>
</dbReference>
<dbReference type="InterPro" id="IPR036457">
    <property type="entry name" value="PPM-type-like_dom_sf"/>
</dbReference>
<dbReference type="InterPro" id="IPR052016">
    <property type="entry name" value="Bact_Sigma-Reg"/>
</dbReference>
<dbReference type="SUPFAM" id="SSF55785">
    <property type="entry name" value="PYP-like sensor domain (PAS domain)"/>
    <property type="match status" value="1"/>
</dbReference>
<dbReference type="InterPro" id="IPR035965">
    <property type="entry name" value="PAS-like_dom_sf"/>
</dbReference>
<comment type="caution">
    <text evidence="3">The sequence shown here is derived from an EMBL/GenBank/DDBJ whole genome shotgun (WGS) entry which is preliminary data.</text>
</comment>
<proteinExistence type="predicted"/>
<dbReference type="Gene3D" id="3.60.40.10">
    <property type="entry name" value="PPM-type phosphatase domain"/>
    <property type="match status" value="1"/>
</dbReference>
<sequence>MSEPEINYAAVFRALPSAVLLMDPELSIVDANDAYLRLTGRELPDLLGRHLFDAFPDNPSDPGATGTSNLGASLKRVLEGAAPDTMPLQRYDVERTDRPGVFEEKYWSPVNAPVLGPNGQVKLIMHRVEEVTDLVQHIGMPEGGKRQQVLEAELYARARELAKANEHLRQAHARERQVALTLQSAMLPTPKPFGKVRGAVRYRPAADTLNVCGDWYDLVTMPDGRIAVAVGDVVGHGLAAAGVMGQLRSAISASVRVAGGPAQALDALEVYAESVQGAEATTVIQAVIDNRERSITYSSAGHPPPILLHPNGAVEFLDRATDPPLGTRLLPSPRPEARTHYLPDSLLVLYSDGLIERRGEDIDIGLARLAGSLVRHARQDPEALADSLLADLEDPQGTTDDTALIVLRLTDESGTDA</sequence>
<dbReference type="InterPro" id="IPR000014">
    <property type="entry name" value="PAS"/>
</dbReference>
<dbReference type="Pfam" id="PF07228">
    <property type="entry name" value="SpoIIE"/>
    <property type="match status" value="1"/>
</dbReference>
<evidence type="ECO:0000313" key="4">
    <source>
        <dbReference type="Proteomes" id="UP001501303"/>
    </source>
</evidence>
<dbReference type="InterPro" id="IPR001932">
    <property type="entry name" value="PPM-type_phosphatase-like_dom"/>
</dbReference>
<gene>
    <name evidence="3" type="ORF">GCM10009716_17810</name>
</gene>
<evidence type="ECO:0000259" key="2">
    <source>
        <dbReference type="PROSITE" id="PS50112"/>
    </source>
</evidence>
<keyword evidence="4" id="KW-1185">Reference proteome</keyword>
<dbReference type="SMART" id="SM00091">
    <property type="entry name" value="PAS"/>
    <property type="match status" value="1"/>
</dbReference>
<reference evidence="3 4" key="1">
    <citation type="journal article" date="2019" name="Int. J. Syst. Evol. Microbiol.">
        <title>The Global Catalogue of Microorganisms (GCM) 10K type strain sequencing project: providing services to taxonomists for standard genome sequencing and annotation.</title>
        <authorList>
            <consortium name="The Broad Institute Genomics Platform"/>
            <consortium name="The Broad Institute Genome Sequencing Center for Infectious Disease"/>
            <person name="Wu L."/>
            <person name="Ma J."/>
        </authorList>
    </citation>
    <scope>NUCLEOTIDE SEQUENCE [LARGE SCALE GENOMIC DNA]</scope>
    <source>
        <strain evidence="3 4">JCM 13581</strain>
    </source>
</reference>
<dbReference type="RefSeq" id="WP_344260439.1">
    <property type="nucleotide sequence ID" value="NZ_BAAAMJ010000015.1"/>
</dbReference>
<evidence type="ECO:0000313" key="3">
    <source>
        <dbReference type="EMBL" id="GAA1908301.1"/>
    </source>
</evidence>
<dbReference type="PROSITE" id="PS50112">
    <property type="entry name" value="PAS"/>
    <property type="match status" value="1"/>
</dbReference>
<feature type="domain" description="PAS" evidence="2">
    <location>
        <begin position="4"/>
        <end position="52"/>
    </location>
</feature>
<dbReference type="Gene3D" id="3.30.450.20">
    <property type="entry name" value="PAS domain"/>
    <property type="match status" value="1"/>
</dbReference>
<protein>
    <recommendedName>
        <fullName evidence="2">PAS domain-containing protein</fullName>
    </recommendedName>
</protein>
<dbReference type="CDD" id="cd00130">
    <property type="entry name" value="PAS"/>
    <property type="match status" value="1"/>
</dbReference>